<dbReference type="Proteomes" id="UP000002212">
    <property type="component" value="Plasmid pROB01"/>
</dbReference>
<dbReference type="SUPFAM" id="SSF53098">
    <property type="entry name" value="Ribonuclease H-like"/>
    <property type="match status" value="1"/>
</dbReference>
<evidence type="ECO:0000313" key="4">
    <source>
        <dbReference type="EMBL" id="BAH55965.1"/>
    </source>
</evidence>
<dbReference type="PANTHER" id="PTHR46889:SF4">
    <property type="entry name" value="TRANSPOSASE INSO FOR INSERTION SEQUENCE ELEMENT IS911B-RELATED"/>
    <property type="match status" value="1"/>
</dbReference>
<dbReference type="EMBL" id="AP011116">
    <property type="protein sequence ID" value="BAH55502.1"/>
    <property type="molecule type" value="Genomic_DNA"/>
</dbReference>
<dbReference type="InterPro" id="IPR050900">
    <property type="entry name" value="Transposase_IS3/IS150/IS904"/>
</dbReference>
<dbReference type="InterPro" id="IPR048020">
    <property type="entry name" value="Transpos_IS3"/>
</dbReference>
<dbReference type="PANTHER" id="PTHR46889">
    <property type="entry name" value="TRANSPOSASE INSF FOR INSERTION SEQUENCE IS3B-RELATED"/>
    <property type="match status" value="1"/>
</dbReference>
<dbReference type="KEGG" id="rop:ROP_pROB01-04660"/>
<gene>
    <name evidence="3" type="ordered locus">ROP_pROB01-00030</name>
    <name evidence="4" type="ordered locus">ROP_pROB01-04660</name>
</gene>
<dbReference type="InterPro" id="IPR001584">
    <property type="entry name" value="Integrase_cat-core"/>
</dbReference>
<dbReference type="KEGG" id="rop:ROP_pROB01-00030"/>
<dbReference type="InterPro" id="IPR036397">
    <property type="entry name" value="RNaseH_sf"/>
</dbReference>
<name>C1BBS0_RHOOB</name>
<accession>C1BBS0</accession>
<organism evidence="3 5">
    <name type="scientific">Rhodococcus opacus (strain B4)</name>
    <dbReference type="NCBI Taxonomy" id="632772"/>
    <lineage>
        <taxon>Bacteria</taxon>
        <taxon>Bacillati</taxon>
        <taxon>Actinomycetota</taxon>
        <taxon>Actinomycetes</taxon>
        <taxon>Mycobacteriales</taxon>
        <taxon>Nocardiaceae</taxon>
        <taxon>Rhodococcus</taxon>
    </lineage>
</organism>
<evidence type="ECO:0000259" key="2">
    <source>
        <dbReference type="PROSITE" id="PS50994"/>
    </source>
</evidence>
<dbReference type="Pfam" id="PF13333">
    <property type="entry name" value="rve_2"/>
    <property type="match status" value="1"/>
</dbReference>
<dbReference type="AlphaFoldDB" id="C1BBS0"/>
<evidence type="ECO:0000313" key="5">
    <source>
        <dbReference type="Proteomes" id="UP000002212"/>
    </source>
</evidence>
<dbReference type="Gene3D" id="3.30.420.10">
    <property type="entry name" value="Ribonuclease H-like superfamily/Ribonuclease H"/>
    <property type="match status" value="1"/>
</dbReference>
<dbReference type="InterPro" id="IPR025948">
    <property type="entry name" value="HTH-like_dom"/>
</dbReference>
<dbReference type="HOGENOM" id="CLU_027402_4_0_11"/>
<dbReference type="PROSITE" id="PS50994">
    <property type="entry name" value="INTEGRASE"/>
    <property type="match status" value="1"/>
</dbReference>
<proteinExistence type="predicted"/>
<protein>
    <submittedName>
        <fullName evidence="3">Putative transposase orfB for insertion sequence element</fullName>
    </submittedName>
</protein>
<dbReference type="InterPro" id="IPR012337">
    <property type="entry name" value="RNaseH-like_sf"/>
</dbReference>
<sequence length="320" mass="35827">MEFVAAHRDEHGVDPICAVLRGTAAQIAPSTVRAHLSPQRTESARAVRDREVLSRIRGVHADNLGVYGARKVHASLKREGMSVARCTVERLMKADGLRGILRLKGRKTTHADGAETPRPADRVQRQFVADAPNTLWVADLTYIRTHSGWVYAAFILDVFSRMIVGWQVSTSMRTDLALDALDMGLWARRRVGQDVAGLIHHSDRGVQYRAVRYTERLDECDAVSSVGSKGDSYDNAMAEAFNSLFKAECIRNPVMRPHGGWRGLGDVEWAVAEYIDWFNHRRLHGEIDHVPPAEYETAYWSNHTAADYRETPVLAEAGTR</sequence>
<dbReference type="Pfam" id="PF13276">
    <property type="entry name" value="HTH_21"/>
    <property type="match status" value="1"/>
</dbReference>
<geneLocation type="plasmid" evidence="3 5">
    <name>pROB01</name>
</geneLocation>
<comment type="function">
    <text evidence="1">Involved in the transposition of the insertion sequence.</text>
</comment>
<keyword evidence="3" id="KW-0614">Plasmid</keyword>
<feature type="domain" description="Integrase catalytic" evidence="2">
    <location>
        <begin position="128"/>
        <end position="299"/>
    </location>
</feature>
<evidence type="ECO:0000313" key="3">
    <source>
        <dbReference type="EMBL" id="BAH55502.1"/>
    </source>
</evidence>
<evidence type="ECO:0000256" key="1">
    <source>
        <dbReference type="ARBA" id="ARBA00002286"/>
    </source>
</evidence>
<dbReference type="EMBL" id="AP011116">
    <property type="protein sequence ID" value="BAH55965.1"/>
    <property type="molecule type" value="Genomic_DNA"/>
</dbReference>
<dbReference type="NCBIfam" id="NF033516">
    <property type="entry name" value="transpos_IS3"/>
    <property type="match status" value="1"/>
</dbReference>
<dbReference type="GO" id="GO:0015074">
    <property type="term" value="P:DNA integration"/>
    <property type="evidence" value="ECO:0007669"/>
    <property type="project" value="InterPro"/>
</dbReference>
<reference evidence="3 5" key="1">
    <citation type="submission" date="2009-03" db="EMBL/GenBank/DDBJ databases">
        <title>Comparison of the complete genome sequences of Rhodococcus erythropolis PR4 and Rhodococcus opacus B4.</title>
        <authorList>
            <person name="Takarada H."/>
            <person name="Sekine M."/>
            <person name="Hosoyama A."/>
            <person name="Yamada R."/>
            <person name="Fujisawa T."/>
            <person name="Omata S."/>
            <person name="Shimizu A."/>
            <person name="Tsukatani N."/>
            <person name="Tanikawa S."/>
            <person name="Fujita N."/>
            <person name="Harayama S."/>
        </authorList>
    </citation>
    <scope>NUCLEOTIDE SEQUENCE [LARGE SCALE GENOMIC DNA]</scope>
    <source>
        <strain evidence="3 5">B4</strain>
        <plasmid evidence="3 5">pROB01</plasmid>
    </source>
</reference>
<dbReference type="Pfam" id="PF00665">
    <property type="entry name" value="rve"/>
    <property type="match status" value="1"/>
</dbReference>
<dbReference type="PATRIC" id="fig|632772.20.peg.7694"/>
<dbReference type="GO" id="GO:0003676">
    <property type="term" value="F:nucleic acid binding"/>
    <property type="evidence" value="ECO:0007669"/>
    <property type="project" value="InterPro"/>
</dbReference>